<dbReference type="InterPro" id="IPR013320">
    <property type="entry name" value="ConA-like_dom_sf"/>
</dbReference>
<gene>
    <name evidence="1" type="ORF">Pla123a_41330</name>
</gene>
<dbReference type="Pfam" id="PF13385">
    <property type="entry name" value="Laminin_G_3"/>
    <property type="match status" value="1"/>
</dbReference>
<accession>A0A5C5YHG0</accession>
<evidence type="ECO:0008006" key="3">
    <source>
        <dbReference type="Google" id="ProtNLM"/>
    </source>
</evidence>
<protein>
    <recommendedName>
        <fullName evidence="3">LamG-like jellyroll fold domain-containing protein</fullName>
    </recommendedName>
</protein>
<dbReference type="SUPFAM" id="SSF49899">
    <property type="entry name" value="Concanavalin A-like lectins/glucanases"/>
    <property type="match status" value="1"/>
</dbReference>
<name>A0A5C5YHG0_9BACT</name>
<reference evidence="1 2" key="1">
    <citation type="submission" date="2019-02" db="EMBL/GenBank/DDBJ databases">
        <title>Deep-cultivation of Planctomycetes and their phenomic and genomic characterization uncovers novel biology.</title>
        <authorList>
            <person name="Wiegand S."/>
            <person name="Jogler M."/>
            <person name="Boedeker C."/>
            <person name="Pinto D."/>
            <person name="Vollmers J."/>
            <person name="Rivas-Marin E."/>
            <person name="Kohn T."/>
            <person name="Peeters S.H."/>
            <person name="Heuer A."/>
            <person name="Rast P."/>
            <person name="Oberbeckmann S."/>
            <person name="Bunk B."/>
            <person name="Jeske O."/>
            <person name="Meyerdierks A."/>
            <person name="Storesund J.E."/>
            <person name="Kallscheuer N."/>
            <person name="Luecker S."/>
            <person name="Lage O.M."/>
            <person name="Pohl T."/>
            <person name="Merkel B.J."/>
            <person name="Hornburger P."/>
            <person name="Mueller R.-W."/>
            <person name="Bruemmer F."/>
            <person name="Labrenz M."/>
            <person name="Spormann A.M."/>
            <person name="Op Den Camp H."/>
            <person name="Overmann J."/>
            <person name="Amann R."/>
            <person name="Jetten M.S.M."/>
            <person name="Mascher T."/>
            <person name="Medema M.H."/>
            <person name="Devos D.P."/>
            <person name="Kaster A.-K."/>
            <person name="Ovreas L."/>
            <person name="Rohde M."/>
            <person name="Galperin M.Y."/>
            <person name="Jogler C."/>
        </authorList>
    </citation>
    <scope>NUCLEOTIDE SEQUENCE [LARGE SCALE GENOMIC DNA]</scope>
    <source>
        <strain evidence="1 2">Pla123a</strain>
    </source>
</reference>
<evidence type="ECO:0000313" key="2">
    <source>
        <dbReference type="Proteomes" id="UP000318478"/>
    </source>
</evidence>
<proteinExistence type="predicted"/>
<comment type="caution">
    <text evidence="1">The sequence shown here is derived from an EMBL/GenBank/DDBJ whole genome shotgun (WGS) entry which is preliminary data.</text>
</comment>
<sequence>MATDRLSVGDRYAELVMAAKPASYWRFTRTPSGVLENEVAGGVNLMMGGEVSTVSYGTNSVLEFGMTRHAGYLYSEALWPATPLSEFSAEVWVKPSHFHNGSILALTTERDARGKYPNHAMLLELGGAQSHWRSLTPLNSLRYLLRSPPSGDQEGEFGSSVPNGYEVRRWQHLVYVKRDDRLELFRNGARVAVDDGGDSRVIASELQIVCGRLYPHGSERLFVGQMDELAIYEHALTESEVRTHFVAGASNAATPDAI</sequence>
<dbReference type="Proteomes" id="UP000318478">
    <property type="component" value="Unassembled WGS sequence"/>
</dbReference>
<dbReference type="Gene3D" id="2.60.120.200">
    <property type="match status" value="1"/>
</dbReference>
<organism evidence="1 2">
    <name type="scientific">Posidoniimonas polymericola</name>
    <dbReference type="NCBI Taxonomy" id="2528002"/>
    <lineage>
        <taxon>Bacteria</taxon>
        <taxon>Pseudomonadati</taxon>
        <taxon>Planctomycetota</taxon>
        <taxon>Planctomycetia</taxon>
        <taxon>Pirellulales</taxon>
        <taxon>Lacipirellulaceae</taxon>
        <taxon>Posidoniimonas</taxon>
    </lineage>
</organism>
<evidence type="ECO:0000313" key="1">
    <source>
        <dbReference type="EMBL" id="TWT72832.1"/>
    </source>
</evidence>
<keyword evidence="2" id="KW-1185">Reference proteome</keyword>
<dbReference type="AlphaFoldDB" id="A0A5C5YHG0"/>
<dbReference type="EMBL" id="SJPO01000011">
    <property type="protein sequence ID" value="TWT72832.1"/>
    <property type="molecule type" value="Genomic_DNA"/>
</dbReference>